<comment type="caution">
    <text evidence="1">The sequence shown here is derived from an EMBL/GenBank/DDBJ whole genome shotgun (WGS) entry which is preliminary data.</text>
</comment>
<protein>
    <submittedName>
        <fullName evidence="1">Uncharacterized protein</fullName>
    </submittedName>
</protein>
<dbReference type="EMBL" id="QJKJ01006901">
    <property type="protein sequence ID" value="RDX84963.1"/>
    <property type="molecule type" value="Genomic_DNA"/>
</dbReference>
<keyword evidence="2" id="KW-1185">Reference proteome</keyword>
<dbReference type="AlphaFoldDB" id="A0A371G3Q8"/>
<accession>A0A371G3Q8</accession>
<evidence type="ECO:0000313" key="2">
    <source>
        <dbReference type="Proteomes" id="UP000257109"/>
    </source>
</evidence>
<feature type="non-terminal residue" evidence="1">
    <location>
        <position position="1"/>
    </location>
</feature>
<dbReference type="OrthoDB" id="1425280at2759"/>
<organism evidence="1 2">
    <name type="scientific">Mucuna pruriens</name>
    <name type="common">Velvet bean</name>
    <name type="synonym">Dolichos pruriens</name>
    <dbReference type="NCBI Taxonomy" id="157652"/>
    <lineage>
        <taxon>Eukaryota</taxon>
        <taxon>Viridiplantae</taxon>
        <taxon>Streptophyta</taxon>
        <taxon>Embryophyta</taxon>
        <taxon>Tracheophyta</taxon>
        <taxon>Spermatophyta</taxon>
        <taxon>Magnoliopsida</taxon>
        <taxon>eudicotyledons</taxon>
        <taxon>Gunneridae</taxon>
        <taxon>Pentapetalae</taxon>
        <taxon>rosids</taxon>
        <taxon>fabids</taxon>
        <taxon>Fabales</taxon>
        <taxon>Fabaceae</taxon>
        <taxon>Papilionoideae</taxon>
        <taxon>50 kb inversion clade</taxon>
        <taxon>NPAAA clade</taxon>
        <taxon>indigoferoid/millettioid clade</taxon>
        <taxon>Phaseoleae</taxon>
        <taxon>Mucuna</taxon>
    </lineage>
</organism>
<reference evidence="1" key="1">
    <citation type="submission" date="2018-05" db="EMBL/GenBank/DDBJ databases">
        <title>Draft genome of Mucuna pruriens seed.</title>
        <authorList>
            <person name="Nnadi N.E."/>
            <person name="Vos R."/>
            <person name="Hasami M.H."/>
            <person name="Devisetty U.K."/>
            <person name="Aguiy J.C."/>
        </authorList>
    </citation>
    <scope>NUCLEOTIDE SEQUENCE [LARGE SCALE GENOMIC DNA]</scope>
    <source>
        <strain evidence="1">JCA_2017</strain>
    </source>
</reference>
<evidence type="ECO:0000313" key="1">
    <source>
        <dbReference type="EMBL" id="RDX84963.1"/>
    </source>
</evidence>
<proteinExistence type="predicted"/>
<name>A0A371G3Q8_MUCPR</name>
<sequence>DCSVDSWKSHMHVIYREQKESSDILKLVGYTDSDWARDIETRKSTSGWMDFRLDHNRHVRLEFTQGVNDFIEFVTSQDNFQRQYHHVDDVMVHLYERGFMKNYYYWMNHGESMPPHPSIMVEESYYGGGERGEEYDPFEHMVMDHVRPEVGQFIDEEDATMFHNVKEDPHAKAKIFMTCWKFHKLHCGIDFMGKAI</sequence>
<gene>
    <name evidence="1" type="ORF">CR513_33913</name>
</gene>
<dbReference type="STRING" id="157652.A0A371G3Q8"/>
<dbReference type="Proteomes" id="UP000257109">
    <property type="component" value="Unassembled WGS sequence"/>
</dbReference>